<dbReference type="AlphaFoldDB" id="A0A3N1CUM4"/>
<dbReference type="Gene3D" id="2.40.110.10">
    <property type="entry name" value="Butyryl-CoA Dehydrogenase, subunit A, domain 2"/>
    <property type="match status" value="1"/>
</dbReference>
<dbReference type="Gene3D" id="1.20.140.10">
    <property type="entry name" value="Butyryl-CoA Dehydrogenase, subunit A, domain 3"/>
    <property type="match status" value="1"/>
</dbReference>
<comment type="cofactor">
    <cofactor evidence="1">
        <name>FAD</name>
        <dbReference type="ChEBI" id="CHEBI:57692"/>
    </cofactor>
</comment>
<evidence type="ECO:0000256" key="4">
    <source>
        <dbReference type="ARBA" id="ARBA00022827"/>
    </source>
</evidence>
<dbReference type="InterPro" id="IPR009075">
    <property type="entry name" value="AcylCo_DH/oxidase_C"/>
</dbReference>
<dbReference type="Gene3D" id="1.10.540.10">
    <property type="entry name" value="Acyl-CoA dehydrogenase/oxidase, N-terminal domain"/>
    <property type="match status" value="1"/>
</dbReference>
<dbReference type="InterPro" id="IPR046373">
    <property type="entry name" value="Acyl-CoA_Oxase/DH_mid-dom_sf"/>
</dbReference>
<dbReference type="InterPro" id="IPR013786">
    <property type="entry name" value="AcylCoA_DH/ox_N"/>
</dbReference>
<dbReference type="Pfam" id="PF02771">
    <property type="entry name" value="Acyl-CoA_dh_N"/>
    <property type="match status" value="1"/>
</dbReference>
<dbReference type="PANTHER" id="PTHR43884">
    <property type="entry name" value="ACYL-COA DEHYDROGENASE"/>
    <property type="match status" value="1"/>
</dbReference>
<keyword evidence="4" id="KW-0274">FAD</keyword>
<feature type="domain" description="Acyl-CoA dehydrogenase/oxidase C-terminal" evidence="6">
    <location>
        <begin position="211"/>
        <end position="355"/>
    </location>
</feature>
<keyword evidence="9" id="KW-1185">Reference proteome</keyword>
<evidence type="ECO:0000259" key="6">
    <source>
        <dbReference type="Pfam" id="PF00441"/>
    </source>
</evidence>
<dbReference type="InterPro" id="IPR036250">
    <property type="entry name" value="AcylCo_DH-like_C"/>
</dbReference>
<dbReference type="CDD" id="cd00567">
    <property type="entry name" value="ACAD"/>
    <property type="match status" value="1"/>
</dbReference>
<keyword evidence="5" id="KW-0560">Oxidoreductase</keyword>
<comment type="similarity">
    <text evidence="2">Belongs to the acyl-CoA dehydrogenase family.</text>
</comment>
<comment type="caution">
    <text evidence="8">The sequence shown here is derived from an EMBL/GenBank/DDBJ whole genome shotgun (WGS) entry which is preliminary data.</text>
</comment>
<dbReference type="EMBL" id="RJKE01000001">
    <property type="protein sequence ID" value="ROO84967.1"/>
    <property type="molecule type" value="Genomic_DNA"/>
</dbReference>
<gene>
    <name evidence="8" type="ORF">EDD29_2501</name>
</gene>
<evidence type="ECO:0000256" key="5">
    <source>
        <dbReference type="ARBA" id="ARBA00023002"/>
    </source>
</evidence>
<dbReference type="InterPro" id="IPR037069">
    <property type="entry name" value="AcylCoA_DH/ox_N_sf"/>
</dbReference>
<evidence type="ECO:0000256" key="2">
    <source>
        <dbReference type="ARBA" id="ARBA00009347"/>
    </source>
</evidence>
<name>A0A3N1CUM4_9ACTN</name>
<dbReference type="InterPro" id="IPR009100">
    <property type="entry name" value="AcylCoA_DH/oxidase_NM_dom_sf"/>
</dbReference>
<dbReference type="RefSeq" id="WP_123664517.1">
    <property type="nucleotide sequence ID" value="NZ_RJKE01000001.1"/>
</dbReference>
<dbReference type="PANTHER" id="PTHR43884:SF20">
    <property type="entry name" value="ACYL-COA DEHYDROGENASE FADE28"/>
    <property type="match status" value="1"/>
</dbReference>
<dbReference type="Pfam" id="PF00441">
    <property type="entry name" value="Acyl-CoA_dh_1"/>
    <property type="match status" value="1"/>
</dbReference>
<evidence type="ECO:0000313" key="8">
    <source>
        <dbReference type="EMBL" id="ROO84967.1"/>
    </source>
</evidence>
<feature type="domain" description="Acyl-CoA dehydrogenase/oxidase N-terminal" evidence="7">
    <location>
        <begin position="6"/>
        <end position="117"/>
    </location>
</feature>
<keyword evidence="3" id="KW-0285">Flavoprotein</keyword>
<evidence type="ECO:0000256" key="3">
    <source>
        <dbReference type="ARBA" id="ARBA00022630"/>
    </source>
</evidence>
<proteinExistence type="inferred from homology"/>
<evidence type="ECO:0000313" key="9">
    <source>
        <dbReference type="Proteomes" id="UP000272400"/>
    </source>
</evidence>
<evidence type="ECO:0000259" key="7">
    <source>
        <dbReference type="Pfam" id="PF02771"/>
    </source>
</evidence>
<dbReference type="GO" id="GO:0050660">
    <property type="term" value="F:flavin adenine dinucleotide binding"/>
    <property type="evidence" value="ECO:0007669"/>
    <property type="project" value="InterPro"/>
</dbReference>
<evidence type="ECO:0000256" key="1">
    <source>
        <dbReference type="ARBA" id="ARBA00001974"/>
    </source>
</evidence>
<dbReference type="OrthoDB" id="8677713at2"/>
<protein>
    <submittedName>
        <fullName evidence="8">Alkylation response protein AidB-like acyl-CoA dehydrogenase</fullName>
    </submittedName>
</protein>
<dbReference type="SUPFAM" id="SSF56645">
    <property type="entry name" value="Acyl-CoA dehydrogenase NM domain-like"/>
    <property type="match status" value="1"/>
</dbReference>
<sequence length="362" mass="37065">MDLAFSDEQEELRGVVRAFLGEHATEAELRRHLDGAAGYDPAGWARMAGQLGLQGLAVPEEFGGSGAGPVETGIVLEEMGRALYSGPYLSAVLAVRALLAAGDAGAAAELLPGIASGSTVAAVAFGEGAPGVSAEDGPDGPVLHGVKDLVPDGGRAGLVLVTASGADGLGLYAVRGFTAVPLRTLDATRPLARLEFAGVPARRIGGDAARIVEDVLVHARAALAAEAVGGAAFLLDRTVAHVRDRVQFGEPIGSFQAVQHACAQMYVEVESARAAAHHALLAAAAGSPEAPLAASLAKAYCADAFIRVATEAIQLHGGIGVTWEHPAHLYFRRAQGVQALFGSSDRHRDDLVDRLATSGRAS</sequence>
<dbReference type="Proteomes" id="UP000272400">
    <property type="component" value="Unassembled WGS sequence"/>
</dbReference>
<reference evidence="8 9" key="1">
    <citation type="submission" date="2018-11" db="EMBL/GenBank/DDBJ databases">
        <title>Sequencing the genomes of 1000 actinobacteria strains.</title>
        <authorList>
            <person name="Klenk H.-P."/>
        </authorList>
    </citation>
    <scope>NUCLEOTIDE SEQUENCE [LARGE SCALE GENOMIC DNA]</scope>
    <source>
        <strain evidence="8 9">DSM 44254</strain>
    </source>
</reference>
<dbReference type="GO" id="GO:0003995">
    <property type="term" value="F:acyl-CoA dehydrogenase activity"/>
    <property type="evidence" value="ECO:0007669"/>
    <property type="project" value="TreeGrafter"/>
</dbReference>
<dbReference type="SUPFAM" id="SSF47203">
    <property type="entry name" value="Acyl-CoA dehydrogenase C-terminal domain-like"/>
    <property type="match status" value="1"/>
</dbReference>
<organism evidence="8 9">
    <name type="scientific">Actinocorallia herbida</name>
    <dbReference type="NCBI Taxonomy" id="58109"/>
    <lineage>
        <taxon>Bacteria</taxon>
        <taxon>Bacillati</taxon>
        <taxon>Actinomycetota</taxon>
        <taxon>Actinomycetes</taxon>
        <taxon>Streptosporangiales</taxon>
        <taxon>Thermomonosporaceae</taxon>
        <taxon>Actinocorallia</taxon>
    </lineage>
</organism>
<accession>A0A3N1CUM4</accession>